<dbReference type="InterPro" id="IPR002328">
    <property type="entry name" value="ADH_Zn_CS"/>
</dbReference>
<evidence type="ECO:0000259" key="7">
    <source>
        <dbReference type="Pfam" id="PF08240"/>
    </source>
</evidence>
<dbReference type="GO" id="GO:0008270">
    <property type="term" value="F:zinc ion binding"/>
    <property type="evidence" value="ECO:0007669"/>
    <property type="project" value="InterPro"/>
</dbReference>
<dbReference type="OrthoDB" id="9797931at2"/>
<comment type="cofactor">
    <cofactor evidence="1 5">
        <name>Zn(2+)</name>
        <dbReference type="ChEBI" id="CHEBI:29105"/>
    </cofactor>
</comment>
<keyword evidence="4" id="KW-0560">Oxidoreductase</keyword>
<keyword evidence="9" id="KW-1185">Reference proteome</keyword>
<gene>
    <name evidence="8" type="ORF">CLV35_3366</name>
</gene>
<dbReference type="InterPro" id="IPR011032">
    <property type="entry name" value="GroES-like_sf"/>
</dbReference>
<dbReference type="PANTHER" id="PTHR43401">
    <property type="entry name" value="L-THREONINE 3-DEHYDROGENASE"/>
    <property type="match status" value="1"/>
</dbReference>
<dbReference type="Pfam" id="PF08240">
    <property type="entry name" value="ADH_N"/>
    <property type="match status" value="1"/>
</dbReference>
<evidence type="ECO:0000259" key="6">
    <source>
        <dbReference type="Pfam" id="PF00107"/>
    </source>
</evidence>
<organism evidence="8 9">
    <name type="scientific">Motilibacter peucedani</name>
    <dbReference type="NCBI Taxonomy" id="598650"/>
    <lineage>
        <taxon>Bacteria</taxon>
        <taxon>Bacillati</taxon>
        <taxon>Actinomycetota</taxon>
        <taxon>Actinomycetes</taxon>
        <taxon>Motilibacterales</taxon>
        <taxon>Motilibacteraceae</taxon>
        <taxon>Motilibacter</taxon>
    </lineage>
</organism>
<name>A0A420XKM9_9ACTN</name>
<sequence length="370" mass="36665">MAVIRAAAAGTIGQGVDAYAAAMDGATMPAVRWHARGDVRVEQVPAAPAPGAGEVRVRVAFCGICGSDVHEYLHGPFTIPTRPHPTTGAMAPIVLGHEVSGWVDTVGSGVSGLAVGDVVALNALLPCGRCPQCAAGAPHLCLQLGHIGMSADGGLAEALTVPAAMVVAAPPGMAPQLAALGEPFAVALHALRLAGSPVGRRCTVVGSGTIGLCVALLLVDAGNEVTVLDVAEERLAHAASLGLDARPVDEGVRGGASVVLECSGAAPAVSAAVGLAEPGGTVVLLGLPERPVELDVTDVVLREVHVVGSMSHLADADLAPALAFLARNAELAAKVVTAVVPLDAAVSGGLEALVGSDRARHAKILVAVGA</sequence>
<dbReference type="PROSITE" id="PS00059">
    <property type="entry name" value="ADH_ZINC"/>
    <property type="match status" value="1"/>
</dbReference>
<dbReference type="InterPro" id="IPR036291">
    <property type="entry name" value="NAD(P)-bd_dom_sf"/>
</dbReference>
<dbReference type="Pfam" id="PF00107">
    <property type="entry name" value="ADH_zinc_N"/>
    <property type="match status" value="1"/>
</dbReference>
<evidence type="ECO:0000313" key="9">
    <source>
        <dbReference type="Proteomes" id="UP000281955"/>
    </source>
</evidence>
<dbReference type="SUPFAM" id="SSF51735">
    <property type="entry name" value="NAD(P)-binding Rossmann-fold domains"/>
    <property type="match status" value="1"/>
</dbReference>
<dbReference type="InterPro" id="IPR050129">
    <property type="entry name" value="Zn_alcohol_dh"/>
</dbReference>
<keyword evidence="2 5" id="KW-0479">Metal-binding</keyword>
<feature type="domain" description="Alcohol dehydrogenase-like C-terminal" evidence="6">
    <location>
        <begin position="210"/>
        <end position="326"/>
    </location>
</feature>
<dbReference type="AlphaFoldDB" id="A0A420XKM9"/>
<evidence type="ECO:0000313" key="8">
    <source>
        <dbReference type="EMBL" id="RKS69192.1"/>
    </source>
</evidence>
<feature type="domain" description="Alcohol dehydrogenase-like N-terminal" evidence="7">
    <location>
        <begin position="51"/>
        <end position="170"/>
    </location>
</feature>
<evidence type="ECO:0000256" key="4">
    <source>
        <dbReference type="ARBA" id="ARBA00023002"/>
    </source>
</evidence>
<evidence type="ECO:0000256" key="5">
    <source>
        <dbReference type="RuleBase" id="RU361277"/>
    </source>
</evidence>
<dbReference type="InterPro" id="IPR013154">
    <property type="entry name" value="ADH-like_N"/>
</dbReference>
<comment type="similarity">
    <text evidence="5">Belongs to the zinc-containing alcohol dehydrogenase family.</text>
</comment>
<dbReference type="Gene3D" id="3.90.180.10">
    <property type="entry name" value="Medium-chain alcohol dehydrogenases, catalytic domain"/>
    <property type="match status" value="1"/>
</dbReference>
<dbReference type="Gene3D" id="3.40.50.720">
    <property type="entry name" value="NAD(P)-binding Rossmann-like Domain"/>
    <property type="match status" value="1"/>
</dbReference>
<protein>
    <submittedName>
        <fullName evidence="8">(R,R)-butanediol dehydrogenase/meso-butanediol dehydrogenase/diacetyl reductase</fullName>
    </submittedName>
</protein>
<comment type="caution">
    <text evidence="8">The sequence shown here is derived from an EMBL/GenBank/DDBJ whole genome shotgun (WGS) entry which is preliminary data.</text>
</comment>
<accession>A0A420XKM9</accession>
<dbReference type="SUPFAM" id="SSF50129">
    <property type="entry name" value="GroES-like"/>
    <property type="match status" value="1"/>
</dbReference>
<evidence type="ECO:0000256" key="3">
    <source>
        <dbReference type="ARBA" id="ARBA00022833"/>
    </source>
</evidence>
<reference evidence="8 9" key="1">
    <citation type="submission" date="2018-10" db="EMBL/GenBank/DDBJ databases">
        <title>Genomic Encyclopedia of Archaeal and Bacterial Type Strains, Phase II (KMG-II): from individual species to whole genera.</title>
        <authorList>
            <person name="Goeker M."/>
        </authorList>
    </citation>
    <scope>NUCLEOTIDE SEQUENCE [LARGE SCALE GENOMIC DNA]</scope>
    <source>
        <strain evidence="8 9">RP-AC37</strain>
    </source>
</reference>
<evidence type="ECO:0000256" key="2">
    <source>
        <dbReference type="ARBA" id="ARBA00022723"/>
    </source>
</evidence>
<dbReference type="PANTHER" id="PTHR43401:SF2">
    <property type="entry name" value="L-THREONINE 3-DEHYDROGENASE"/>
    <property type="match status" value="1"/>
</dbReference>
<dbReference type="GO" id="GO:0016491">
    <property type="term" value="F:oxidoreductase activity"/>
    <property type="evidence" value="ECO:0007669"/>
    <property type="project" value="UniProtKB-KW"/>
</dbReference>
<keyword evidence="3 5" id="KW-0862">Zinc</keyword>
<dbReference type="InterPro" id="IPR013149">
    <property type="entry name" value="ADH-like_C"/>
</dbReference>
<dbReference type="EMBL" id="RBWV01000015">
    <property type="protein sequence ID" value="RKS69192.1"/>
    <property type="molecule type" value="Genomic_DNA"/>
</dbReference>
<evidence type="ECO:0000256" key="1">
    <source>
        <dbReference type="ARBA" id="ARBA00001947"/>
    </source>
</evidence>
<dbReference type="InParanoid" id="A0A420XKM9"/>
<proteinExistence type="inferred from homology"/>
<dbReference type="PRINTS" id="PR00411">
    <property type="entry name" value="PNDRDTASEI"/>
</dbReference>
<dbReference type="Proteomes" id="UP000281955">
    <property type="component" value="Unassembled WGS sequence"/>
</dbReference>